<dbReference type="Gene3D" id="1.20.58.1040">
    <property type="match status" value="1"/>
</dbReference>
<comment type="subcellular location">
    <subcellularLocation>
        <location evidence="1">Cell membrane</location>
        <topology evidence="1">Lipid-anchor</topology>
        <topology evidence="1">GPI-anchor</topology>
    </subcellularLocation>
</comment>
<evidence type="ECO:0000256" key="9">
    <source>
        <dbReference type="ARBA" id="ARBA00023180"/>
    </source>
</evidence>
<dbReference type="InterPro" id="IPR017853">
    <property type="entry name" value="GH"/>
</dbReference>
<evidence type="ECO:0000256" key="7">
    <source>
        <dbReference type="ARBA" id="ARBA00023136"/>
    </source>
</evidence>
<comment type="similarity">
    <text evidence="2 12">Belongs to the glycosyl hydrolase 17 family.</text>
</comment>
<name>A0A5J4ZYS3_9ASTE</name>
<dbReference type="PANTHER" id="PTHR31044">
    <property type="entry name" value="BETA-1,3 GLUCANASE"/>
    <property type="match status" value="1"/>
</dbReference>
<gene>
    <name evidence="15" type="ORF">F0562_013037</name>
</gene>
<feature type="chain" id="PRO_5023830754" description="X8 domain-containing protein" evidence="13">
    <location>
        <begin position="22"/>
        <end position="406"/>
    </location>
</feature>
<keyword evidence="4" id="KW-0336">GPI-anchor</keyword>
<dbReference type="FunFam" id="1.20.58.1040:FF:000001">
    <property type="entry name" value="Glucan endo-1,3-beta-glucosidase 4"/>
    <property type="match status" value="1"/>
</dbReference>
<evidence type="ECO:0000256" key="5">
    <source>
        <dbReference type="ARBA" id="ARBA00022729"/>
    </source>
</evidence>
<dbReference type="Pfam" id="PF00332">
    <property type="entry name" value="Glyco_hydro_17"/>
    <property type="match status" value="1"/>
</dbReference>
<dbReference type="InterPro" id="IPR000490">
    <property type="entry name" value="Glyco_hydro_17"/>
</dbReference>
<keyword evidence="5 13" id="KW-0732">Signal</keyword>
<proteinExistence type="inferred from homology"/>
<evidence type="ECO:0000256" key="13">
    <source>
        <dbReference type="SAM" id="SignalP"/>
    </source>
</evidence>
<evidence type="ECO:0000256" key="11">
    <source>
        <dbReference type="ARBA" id="ARBA00023295"/>
    </source>
</evidence>
<evidence type="ECO:0000256" key="10">
    <source>
        <dbReference type="ARBA" id="ARBA00023288"/>
    </source>
</evidence>
<keyword evidence="6" id="KW-0378">Hydrolase</keyword>
<keyword evidence="11" id="KW-0326">Glycosidase</keyword>
<dbReference type="Pfam" id="PF07983">
    <property type="entry name" value="X8"/>
    <property type="match status" value="1"/>
</dbReference>
<keyword evidence="16" id="KW-1185">Reference proteome</keyword>
<dbReference type="AlphaFoldDB" id="A0A5J4ZYS3"/>
<dbReference type="SUPFAM" id="SSF51445">
    <property type="entry name" value="(Trans)glycosidases"/>
    <property type="match status" value="1"/>
</dbReference>
<dbReference type="EMBL" id="CM018048">
    <property type="protein sequence ID" value="KAA8522602.1"/>
    <property type="molecule type" value="Genomic_DNA"/>
</dbReference>
<dbReference type="OrthoDB" id="421038at2759"/>
<dbReference type="GO" id="GO:0004553">
    <property type="term" value="F:hydrolase activity, hydrolyzing O-glycosyl compounds"/>
    <property type="evidence" value="ECO:0007669"/>
    <property type="project" value="InterPro"/>
</dbReference>
<evidence type="ECO:0000313" key="15">
    <source>
        <dbReference type="EMBL" id="KAA8522602.1"/>
    </source>
</evidence>
<dbReference type="SMART" id="SM00768">
    <property type="entry name" value="X8"/>
    <property type="match status" value="1"/>
</dbReference>
<dbReference type="InterPro" id="IPR012946">
    <property type="entry name" value="X8"/>
</dbReference>
<feature type="domain" description="X8" evidence="14">
    <location>
        <begin position="317"/>
        <end position="402"/>
    </location>
</feature>
<organism evidence="15 16">
    <name type="scientific">Nyssa sinensis</name>
    <dbReference type="NCBI Taxonomy" id="561372"/>
    <lineage>
        <taxon>Eukaryota</taxon>
        <taxon>Viridiplantae</taxon>
        <taxon>Streptophyta</taxon>
        <taxon>Embryophyta</taxon>
        <taxon>Tracheophyta</taxon>
        <taxon>Spermatophyta</taxon>
        <taxon>Magnoliopsida</taxon>
        <taxon>eudicotyledons</taxon>
        <taxon>Gunneridae</taxon>
        <taxon>Pentapetalae</taxon>
        <taxon>asterids</taxon>
        <taxon>Cornales</taxon>
        <taxon>Nyssaceae</taxon>
        <taxon>Nyssa</taxon>
    </lineage>
</organism>
<evidence type="ECO:0000256" key="2">
    <source>
        <dbReference type="ARBA" id="ARBA00008773"/>
    </source>
</evidence>
<accession>A0A5J4ZYS3</accession>
<dbReference type="GO" id="GO:0098552">
    <property type="term" value="C:side of membrane"/>
    <property type="evidence" value="ECO:0007669"/>
    <property type="project" value="UniProtKB-KW"/>
</dbReference>
<evidence type="ECO:0000256" key="4">
    <source>
        <dbReference type="ARBA" id="ARBA00022622"/>
    </source>
</evidence>
<evidence type="ECO:0000259" key="14">
    <source>
        <dbReference type="SMART" id="SM00768"/>
    </source>
</evidence>
<feature type="signal peptide" evidence="13">
    <location>
        <begin position="1"/>
        <end position="21"/>
    </location>
</feature>
<keyword evidence="9" id="KW-0325">Glycoprotein</keyword>
<keyword evidence="10" id="KW-0449">Lipoprotein</keyword>
<keyword evidence="8" id="KW-1015">Disulfide bond</keyword>
<evidence type="ECO:0000256" key="6">
    <source>
        <dbReference type="ARBA" id="ARBA00022801"/>
    </source>
</evidence>
<evidence type="ECO:0000313" key="16">
    <source>
        <dbReference type="Proteomes" id="UP000325577"/>
    </source>
</evidence>
<keyword evidence="3" id="KW-1003">Cell membrane</keyword>
<dbReference type="Gene3D" id="3.20.20.80">
    <property type="entry name" value="Glycosidases"/>
    <property type="match status" value="1"/>
</dbReference>
<evidence type="ECO:0000256" key="3">
    <source>
        <dbReference type="ARBA" id="ARBA00022475"/>
    </source>
</evidence>
<evidence type="ECO:0000256" key="12">
    <source>
        <dbReference type="RuleBase" id="RU004335"/>
    </source>
</evidence>
<evidence type="ECO:0000256" key="8">
    <source>
        <dbReference type="ARBA" id="ARBA00023157"/>
    </source>
</evidence>
<dbReference type="GO" id="GO:0005886">
    <property type="term" value="C:plasma membrane"/>
    <property type="evidence" value="ECO:0007669"/>
    <property type="project" value="UniProtKB-SubCell"/>
</dbReference>
<dbReference type="InterPro" id="IPR044788">
    <property type="entry name" value="X8_dom_prot"/>
</dbReference>
<dbReference type="Proteomes" id="UP000325577">
    <property type="component" value="Linkage Group LG5"/>
</dbReference>
<protein>
    <recommendedName>
        <fullName evidence="14">X8 domain-containing protein</fullName>
    </recommendedName>
</protein>
<dbReference type="GO" id="GO:0009506">
    <property type="term" value="C:plasmodesma"/>
    <property type="evidence" value="ECO:0007669"/>
    <property type="project" value="UniProtKB-ARBA"/>
</dbReference>
<evidence type="ECO:0000256" key="1">
    <source>
        <dbReference type="ARBA" id="ARBA00004609"/>
    </source>
</evidence>
<reference evidence="15 16" key="1">
    <citation type="submission" date="2019-09" db="EMBL/GenBank/DDBJ databases">
        <title>A chromosome-level genome assembly of the Chinese tupelo Nyssa sinensis.</title>
        <authorList>
            <person name="Yang X."/>
            <person name="Kang M."/>
            <person name="Yang Y."/>
            <person name="Xiong H."/>
            <person name="Wang M."/>
            <person name="Zhang Z."/>
            <person name="Wang Z."/>
            <person name="Wu H."/>
            <person name="Ma T."/>
            <person name="Liu J."/>
            <person name="Xi Z."/>
        </authorList>
    </citation>
    <scope>NUCLEOTIDE SEQUENCE [LARGE SCALE GENOMIC DNA]</scope>
    <source>
        <strain evidence="15">J267</strain>
        <tissue evidence="15">Leaf</tissue>
    </source>
</reference>
<keyword evidence="7" id="KW-0472">Membrane</keyword>
<sequence length="406" mass="44555">MLKMVCIFHLLFLYLLGLTGATQESVELLHLYDPSPMVLQGLSHTGIPVAVSVSNEHLNEVSSSVIIAESWVRTHVLGHYPATNITTIVVGQDVLCNKNQEHIMGLVFPSIKNIYHSLTRWGLEREIKVSASFSSNCLHPYYAVYRDDLADKYIKPLLNFLENINSTYLVNPPPNLFTLSDETLTLVSSHTESLKNLGIFNLNKINVIISSLNERKPMSRKLSFMDSKFVDPFPARPTPLSPTHSSVGYSVPAYVAKPPLPPLVGTYSPPPFSLPSPPELPPFVGPASPPFGYNLPPCNPSDTGSPVPPKTGVNQGLWCVAKPSVPAETLQEAMDYACGEGGADCEAIRPQGSCFYPETIVAHASYAFNSYWQKNKRNGGTCNFGGTAMIINADPSFRRCQFSLRL</sequence>
<dbReference type="GO" id="GO:0005975">
    <property type="term" value="P:carbohydrate metabolic process"/>
    <property type="evidence" value="ECO:0007669"/>
    <property type="project" value="InterPro"/>
</dbReference>
<dbReference type="PANTHER" id="PTHR31044:SF140">
    <property type="entry name" value="EXPRESSED PROTEIN"/>
    <property type="match status" value="1"/>
</dbReference>